<dbReference type="PANTHER" id="PTHR14742:SF0">
    <property type="entry name" value="RIBONUCLEASE P PROTEIN SUBUNIT P21"/>
    <property type="match status" value="1"/>
</dbReference>
<evidence type="ECO:0000256" key="2">
    <source>
        <dbReference type="ARBA" id="ARBA00022723"/>
    </source>
</evidence>
<reference evidence="7" key="1">
    <citation type="journal article" date="2015" name="Nat. Genet.">
        <title>The genome and transcriptome of the zoonotic hookworm Ancylostoma ceylanicum identify infection-specific gene families.</title>
        <authorList>
            <person name="Schwarz E.M."/>
            <person name="Hu Y."/>
            <person name="Antoshechkin I."/>
            <person name="Miller M.M."/>
            <person name="Sternberg P.W."/>
            <person name="Aroian R.V."/>
        </authorList>
    </citation>
    <scope>NUCLEOTIDE SEQUENCE</scope>
    <source>
        <strain evidence="7">HY135</strain>
    </source>
</reference>
<dbReference type="AlphaFoldDB" id="A0A016S4Q0"/>
<keyword evidence="1" id="KW-0819">tRNA processing</keyword>
<comment type="similarity">
    <text evidence="4">Belongs to the eukaryotic/archaeal RNase P protein component 4 family.</text>
</comment>
<evidence type="ECO:0000256" key="4">
    <source>
        <dbReference type="ARBA" id="ARBA00038402"/>
    </source>
</evidence>
<dbReference type="GO" id="GO:0046872">
    <property type="term" value="F:metal ion binding"/>
    <property type="evidence" value="ECO:0007669"/>
    <property type="project" value="UniProtKB-KW"/>
</dbReference>
<evidence type="ECO:0000256" key="3">
    <source>
        <dbReference type="ARBA" id="ARBA00022833"/>
    </source>
</evidence>
<dbReference type="Pfam" id="PF04032">
    <property type="entry name" value="Rpr2"/>
    <property type="match status" value="1"/>
</dbReference>
<keyword evidence="3" id="KW-0862">Zinc</keyword>
<evidence type="ECO:0000313" key="6">
    <source>
        <dbReference type="EMBL" id="EYB85630.1"/>
    </source>
</evidence>
<feature type="compositionally biased region" description="Low complexity" evidence="5">
    <location>
        <begin position="12"/>
        <end position="25"/>
    </location>
</feature>
<evidence type="ECO:0000313" key="7">
    <source>
        <dbReference type="Proteomes" id="UP000024635"/>
    </source>
</evidence>
<comment type="caution">
    <text evidence="6">The sequence shown here is derived from an EMBL/GenBank/DDBJ whole genome shotgun (WGS) entry which is preliminary data.</text>
</comment>
<organism evidence="6 7">
    <name type="scientific">Ancylostoma ceylanicum</name>
    <dbReference type="NCBI Taxonomy" id="53326"/>
    <lineage>
        <taxon>Eukaryota</taxon>
        <taxon>Metazoa</taxon>
        <taxon>Ecdysozoa</taxon>
        <taxon>Nematoda</taxon>
        <taxon>Chromadorea</taxon>
        <taxon>Rhabditida</taxon>
        <taxon>Rhabditina</taxon>
        <taxon>Rhabditomorpha</taxon>
        <taxon>Strongyloidea</taxon>
        <taxon>Ancylostomatidae</taxon>
        <taxon>Ancylostomatinae</taxon>
        <taxon>Ancylostoma</taxon>
    </lineage>
</organism>
<dbReference type="PANTHER" id="PTHR14742">
    <property type="entry name" value="RIBONUCLEASE P SUBUNIT P21"/>
    <property type="match status" value="1"/>
</dbReference>
<dbReference type="GO" id="GO:0008033">
    <property type="term" value="P:tRNA processing"/>
    <property type="evidence" value="ECO:0007669"/>
    <property type="project" value="UniProtKB-KW"/>
</dbReference>
<dbReference type="OrthoDB" id="128536at2759"/>
<dbReference type="InterPro" id="IPR007175">
    <property type="entry name" value="Rpr2/Snm1/Rpp21"/>
</dbReference>
<dbReference type="GO" id="GO:0005655">
    <property type="term" value="C:nucleolar ribonuclease P complex"/>
    <property type="evidence" value="ECO:0007669"/>
    <property type="project" value="TreeGrafter"/>
</dbReference>
<proteinExistence type="inferred from homology"/>
<accession>A0A016S4Q0</accession>
<keyword evidence="7" id="KW-1185">Reference proteome</keyword>
<protein>
    <recommendedName>
        <fullName evidence="8">RNAse P Rpr2/Rpp21 subunit domain protein</fullName>
    </recommendedName>
</protein>
<feature type="region of interest" description="Disordered" evidence="5">
    <location>
        <begin position="1"/>
        <end position="43"/>
    </location>
</feature>
<evidence type="ECO:0000256" key="5">
    <source>
        <dbReference type="SAM" id="MobiDB-lite"/>
    </source>
</evidence>
<evidence type="ECO:0000256" key="1">
    <source>
        <dbReference type="ARBA" id="ARBA00022694"/>
    </source>
</evidence>
<dbReference type="STRING" id="53326.A0A016S4Q0"/>
<dbReference type="Proteomes" id="UP000024635">
    <property type="component" value="Unassembled WGS sequence"/>
</dbReference>
<name>A0A016S4Q0_9BILA</name>
<gene>
    <name evidence="6" type="primary">Acey_s0295.g1675</name>
    <name evidence="6" type="synonym">Acey-Y37E11B.6</name>
    <name evidence="6" type="ORF">Y032_0295g1675</name>
</gene>
<sequence length="180" mass="20694">MSDAAEVSAGASHPPVLPSSSVDPDQNGTRKRGKLAREKREANSRLHVLDSQMRLNFLHQAALHMSSQSSGLNDGFAKLSRRYAKLFRDVHKTERVKVMPDVMQTFCKKCKQLFIAKVERCELTLIQRKVLQRKCLLCGYARNYELNKDYLSRNEKFWKEQERQDEFCTTSKASLTVIQA</sequence>
<evidence type="ECO:0008006" key="8">
    <source>
        <dbReference type="Google" id="ProtNLM"/>
    </source>
</evidence>
<dbReference type="EMBL" id="JARK01001631">
    <property type="protein sequence ID" value="EYB85630.1"/>
    <property type="molecule type" value="Genomic_DNA"/>
</dbReference>
<keyword evidence="2" id="KW-0479">Metal-binding</keyword>